<dbReference type="PROSITE" id="PS00041">
    <property type="entry name" value="HTH_ARAC_FAMILY_1"/>
    <property type="match status" value="1"/>
</dbReference>
<dbReference type="GO" id="GO:0003700">
    <property type="term" value="F:DNA-binding transcription factor activity"/>
    <property type="evidence" value="ECO:0007669"/>
    <property type="project" value="InterPro"/>
</dbReference>
<dbReference type="InterPro" id="IPR009057">
    <property type="entry name" value="Homeodomain-like_sf"/>
</dbReference>
<keyword evidence="2 5" id="KW-0238">DNA-binding</keyword>
<evidence type="ECO:0000256" key="2">
    <source>
        <dbReference type="ARBA" id="ARBA00023125"/>
    </source>
</evidence>
<gene>
    <name evidence="5" type="ORF">EV210_113115</name>
</gene>
<dbReference type="PANTHER" id="PTHR43280">
    <property type="entry name" value="ARAC-FAMILY TRANSCRIPTIONAL REGULATOR"/>
    <property type="match status" value="1"/>
</dbReference>
<dbReference type="InterPro" id="IPR003313">
    <property type="entry name" value="AraC-bd"/>
</dbReference>
<evidence type="ECO:0000256" key="3">
    <source>
        <dbReference type="ARBA" id="ARBA00023163"/>
    </source>
</evidence>
<evidence type="ECO:0000313" key="5">
    <source>
        <dbReference type="EMBL" id="TCL35272.1"/>
    </source>
</evidence>
<evidence type="ECO:0000259" key="4">
    <source>
        <dbReference type="PROSITE" id="PS01124"/>
    </source>
</evidence>
<organism evidence="5 6">
    <name type="scientific">Anaerospora hongkongensis</name>
    <dbReference type="NCBI Taxonomy" id="244830"/>
    <lineage>
        <taxon>Bacteria</taxon>
        <taxon>Bacillati</taxon>
        <taxon>Bacillota</taxon>
        <taxon>Negativicutes</taxon>
        <taxon>Selenomonadales</taxon>
        <taxon>Sporomusaceae</taxon>
        <taxon>Anaerospora</taxon>
    </lineage>
</organism>
<dbReference type="OrthoDB" id="1681793at2"/>
<protein>
    <submittedName>
        <fullName evidence="5">AraC-like DNA-binding protein</fullName>
    </submittedName>
</protein>
<dbReference type="AlphaFoldDB" id="A0A4R1PTV5"/>
<dbReference type="GO" id="GO:0043565">
    <property type="term" value="F:sequence-specific DNA binding"/>
    <property type="evidence" value="ECO:0007669"/>
    <property type="project" value="InterPro"/>
</dbReference>
<dbReference type="Gene3D" id="1.10.10.60">
    <property type="entry name" value="Homeodomain-like"/>
    <property type="match status" value="2"/>
</dbReference>
<keyword evidence="3" id="KW-0804">Transcription</keyword>
<comment type="caution">
    <text evidence="5">The sequence shown here is derived from an EMBL/GenBank/DDBJ whole genome shotgun (WGS) entry which is preliminary data.</text>
</comment>
<name>A0A4R1PTV5_9FIRM</name>
<dbReference type="SUPFAM" id="SSF46689">
    <property type="entry name" value="Homeodomain-like"/>
    <property type="match status" value="2"/>
</dbReference>
<accession>A0A4R1PTV5</accession>
<evidence type="ECO:0000256" key="1">
    <source>
        <dbReference type="ARBA" id="ARBA00023015"/>
    </source>
</evidence>
<dbReference type="Proteomes" id="UP000295063">
    <property type="component" value="Unassembled WGS sequence"/>
</dbReference>
<dbReference type="InterPro" id="IPR018062">
    <property type="entry name" value="HTH_AraC-typ_CS"/>
</dbReference>
<keyword evidence="1" id="KW-0805">Transcription regulation</keyword>
<dbReference type="Pfam" id="PF12833">
    <property type="entry name" value="HTH_18"/>
    <property type="match status" value="1"/>
</dbReference>
<proteinExistence type="predicted"/>
<dbReference type="RefSeq" id="WP_132082680.1">
    <property type="nucleotide sequence ID" value="NZ_SLUI01000013.1"/>
</dbReference>
<sequence>MAAITCERRTYTDKSYGHIHSYAQLVLPVKGILSVTVNTAVFDDNCQNVIFIPPESYHSFHSHTNNQFLVLDIPPMYLPQSTRPVPECQLLDERWKAVRTLLAQEVKDTPVANSRLTDLFRYILRLLEQESCPASIRYIHDQYYRDITLQQLADIEHYQLSYYCEWFQKHFRVSPMEYIRRLRLENARRLLEDSEHTILQIAQQVGYRQQSTLTRLFQDYAGVTPAAYRNKNRIKAKYNQ</sequence>
<dbReference type="SMART" id="SM00342">
    <property type="entry name" value="HTH_ARAC"/>
    <property type="match status" value="1"/>
</dbReference>
<dbReference type="PANTHER" id="PTHR43280:SF26">
    <property type="entry name" value="ARAC-FAMILY TRANSCRIPTIONAL REGULATOR"/>
    <property type="match status" value="1"/>
</dbReference>
<evidence type="ECO:0000313" key="6">
    <source>
        <dbReference type="Proteomes" id="UP000295063"/>
    </source>
</evidence>
<keyword evidence="6" id="KW-1185">Reference proteome</keyword>
<dbReference type="EMBL" id="SLUI01000013">
    <property type="protein sequence ID" value="TCL35272.1"/>
    <property type="molecule type" value="Genomic_DNA"/>
</dbReference>
<dbReference type="PROSITE" id="PS01124">
    <property type="entry name" value="HTH_ARAC_FAMILY_2"/>
    <property type="match status" value="1"/>
</dbReference>
<dbReference type="InterPro" id="IPR018060">
    <property type="entry name" value="HTH_AraC"/>
</dbReference>
<feature type="domain" description="HTH araC/xylS-type" evidence="4">
    <location>
        <begin position="133"/>
        <end position="231"/>
    </location>
</feature>
<dbReference type="Pfam" id="PF02311">
    <property type="entry name" value="AraC_binding"/>
    <property type="match status" value="1"/>
</dbReference>
<reference evidence="5 6" key="1">
    <citation type="submission" date="2019-03" db="EMBL/GenBank/DDBJ databases">
        <title>Genomic Encyclopedia of Type Strains, Phase IV (KMG-IV): sequencing the most valuable type-strain genomes for metagenomic binning, comparative biology and taxonomic classification.</title>
        <authorList>
            <person name="Goeker M."/>
        </authorList>
    </citation>
    <scope>NUCLEOTIDE SEQUENCE [LARGE SCALE GENOMIC DNA]</scope>
    <source>
        <strain evidence="5 6">DSM 15969</strain>
    </source>
</reference>